<dbReference type="Proteomes" id="UP000204054">
    <property type="component" value="Segment"/>
</dbReference>
<dbReference type="InterPro" id="IPR056271">
    <property type="entry name" value="CDGP_dom"/>
</dbReference>
<sequence length="138" mass="14993">MRIRESVPAKLAITAGASVLIALGVSQCEPPKASANPPGTACITTPGIWPFKGTRRDICDTARRPDGSWTRYREFYTPAHWVNARSSCYGSGYGYSSCTYSPGYLQPFVSNGVETYEVSDAPDAVNKPLWDEPGWVAP</sequence>
<name>A0A0F6YQE1_9CAUD</name>
<dbReference type="RefSeq" id="YP_009193510.1">
    <property type="nucleotide sequence ID" value="NC_028742.1"/>
</dbReference>
<evidence type="ECO:0000313" key="3">
    <source>
        <dbReference type="Proteomes" id="UP000204054"/>
    </source>
</evidence>
<dbReference type="KEGG" id="vg:26586413"/>
<dbReference type="OrthoDB" id="22451at10239"/>
<evidence type="ECO:0000313" key="2">
    <source>
        <dbReference type="EMBL" id="AKF14624.1"/>
    </source>
</evidence>
<accession>A0A0F6YQE1</accession>
<gene>
    <name evidence="2" type="primary">55</name>
    <name evidence="2" type="ORF">SEA_BAEE_55</name>
</gene>
<reference evidence="2 3" key="1">
    <citation type="journal article" date="2015" name="Genome Announc.">
        <title>Genome Sequences of Mycobacteriophages AlanGrant, Baee, Corofin, OrangeOswald, and Vincenzo, New Members of Cluster B.</title>
        <authorList>
            <person name="Pope W.H."/>
            <person name="Carbonara M.E."/>
            <person name="Cioffi H.M."/>
            <person name="Cruz T."/>
            <person name="Dang B.Q."/>
            <person name="Doyle A.N."/>
            <person name="Fan O.H."/>
            <person name="Gallagher M."/>
            <person name="Gentile G.M."/>
            <person name="German B.A."/>
            <person name="Farrell M.E."/>
            <person name="Gerwig M."/>
            <person name="Hunter K.L."/>
            <person name="Lefever V.E."/>
            <person name="Marfisi N.A."/>
            <person name="McDonnell J.E."/>
            <person name="Monga J.K."/>
            <person name="Quiroz K.G."/>
            <person name="Pong A.C."/>
            <person name="Rimple P.A."/>
            <person name="Situ M."/>
            <person name="Sohnen P.C."/>
            <person name="Stockinger A.N."/>
            <person name="Thompson P.K."/>
            <person name="Torchio N.M."/>
            <person name="Toner C.L."/>
            <person name="Ulbrich M.C."/>
            <person name="Vohra N.I."/>
            <person name="Zakir A."/>
            <person name="Adkins N.L."/>
            <person name="Brown B.R."/>
            <person name="Churilla B.M."/>
            <person name="Kramer Z.J."/>
            <person name="Lapin J.S."/>
            <person name="Montgomery M.T."/>
            <person name="Prout A.K."/>
            <person name="Grubb S.R."/>
            <person name="Warner M.H."/>
            <person name="Bowman C.A."/>
            <person name="Russell D.A."/>
            <person name="Hatfull G.F."/>
        </authorList>
    </citation>
    <scope>NUCLEOTIDE SEQUENCE [LARGE SCALE GENOMIC DNA]</scope>
</reference>
<protein>
    <recommendedName>
        <fullName evidence="1">CDGP domain-containing protein</fullName>
    </recommendedName>
</protein>
<organism evidence="2 3">
    <name type="scientific">Mycobacterium phage Baee</name>
    <dbReference type="NCBI Taxonomy" id="1647306"/>
    <lineage>
        <taxon>Viruses</taxon>
        <taxon>Duplodnaviria</taxon>
        <taxon>Heunggongvirae</taxon>
        <taxon>Uroviricota</taxon>
        <taxon>Caudoviricetes</taxon>
        <taxon>Bclasvirinae</taxon>
        <taxon>Acadianvirus</taxon>
        <taxon>Acadianvirus baee</taxon>
    </lineage>
</organism>
<dbReference type="Pfam" id="PF24238">
    <property type="entry name" value="CDGP"/>
    <property type="match status" value="1"/>
</dbReference>
<dbReference type="EMBL" id="KR080199">
    <property type="protein sequence ID" value="AKF14624.1"/>
    <property type="molecule type" value="Genomic_DNA"/>
</dbReference>
<evidence type="ECO:0000259" key="1">
    <source>
        <dbReference type="Pfam" id="PF24238"/>
    </source>
</evidence>
<feature type="domain" description="CDGP" evidence="1">
    <location>
        <begin position="48"/>
        <end position="136"/>
    </location>
</feature>
<keyword evidence="3" id="KW-1185">Reference proteome</keyword>
<dbReference type="GeneID" id="26586413"/>
<proteinExistence type="predicted"/>